<name>A0ABV9Z7W8_9HYPH</name>
<dbReference type="EC" id="1.3.99.-" evidence="14 15"/>
<keyword evidence="7 14" id="KW-0812">Transmembrane</keyword>
<dbReference type="Proteomes" id="UP001595796">
    <property type="component" value="Unassembled WGS sequence"/>
</dbReference>
<organism evidence="16 17">
    <name type="scientific">Flaviflagellibacter deserti</name>
    <dbReference type="NCBI Taxonomy" id="2267266"/>
    <lineage>
        <taxon>Bacteria</taxon>
        <taxon>Pseudomonadati</taxon>
        <taxon>Pseudomonadota</taxon>
        <taxon>Alphaproteobacteria</taxon>
        <taxon>Hyphomicrobiales</taxon>
        <taxon>Flaviflagellibacter</taxon>
    </lineage>
</organism>
<comment type="cofactor">
    <cofactor evidence="14 15">
        <name>heme b</name>
        <dbReference type="ChEBI" id="CHEBI:60344"/>
    </cofactor>
    <text evidence="14 15">Binds 1 heme b (iron(II)-protoporphyrin IX) group per subunit.</text>
</comment>
<proteinExistence type="inferred from homology"/>
<evidence type="ECO:0000256" key="4">
    <source>
        <dbReference type="ARBA" id="ARBA00017504"/>
    </source>
</evidence>
<keyword evidence="6 14" id="KW-0349">Heme</keyword>
<feature type="transmembrane region" description="Helical" evidence="14">
    <location>
        <begin position="80"/>
        <end position="99"/>
    </location>
</feature>
<evidence type="ECO:0000256" key="12">
    <source>
        <dbReference type="ARBA" id="ARBA00023136"/>
    </source>
</evidence>
<evidence type="ECO:0000256" key="2">
    <source>
        <dbReference type="ARBA" id="ARBA00005073"/>
    </source>
</evidence>
<evidence type="ECO:0000256" key="1">
    <source>
        <dbReference type="ARBA" id="ARBA00004651"/>
    </source>
</evidence>
<keyword evidence="12 14" id="KW-0472">Membrane</keyword>
<gene>
    <name evidence="16" type="primary">hemJ</name>
    <name evidence="16" type="ORF">ACFPFW_16455</name>
</gene>
<dbReference type="PANTHER" id="PTHR40255">
    <property type="entry name" value="UPF0093 MEMBRANE PROTEIN SLR1790"/>
    <property type="match status" value="1"/>
</dbReference>
<dbReference type="Pfam" id="PF03653">
    <property type="entry name" value="UPF0093"/>
    <property type="match status" value="1"/>
</dbReference>
<evidence type="ECO:0000256" key="7">
    <source>
        <dbReference type="ARBA" id="ARBA00022692"/>
    </source>
</evidence>
<dbReference type="PIRSF" id="PIRSF004638">
    <property type="entry name" value="UCP004638"/>
    <property type="match status" value="1"/>
</dbReference>
<evidence type="ECO:0000256" key="13">
    <source>
        <dbReference type="ARBA" id="ARBA00048390"/>
    </source>
</evidence>
<keyword evidence="11 14" id="KW-0408">Iron</keyword>
<comment type="subunit">
    <text evidence="14">Homodimer.</text>
</comment>
<dbReference type="EMBL" id="JBHSJF010000008">
    <property type="protein sequence ID" value="MFC5069610.1"/>
    <property type="molecule type" value="Genomic_DNA"/>
</dbReference>
<evidence type="ECO:0000256" key="3">
    <source>
        <dbReference type="ARBA" id="ARBA00006501"/>
    </source>
</evidence>
<feature type="binding site" description="axial binding residue" evidence="14">
    <location>
        <position position="10"/>
    </location>
    <ligand>
        <name>heme</name>
        <dbReference type="ChEBI" id="CHEBI:30413"/>
    </ligand>
    <ligandPart>
        <name>Fe</name>
        <dbReference type="ChEBI" id="CHEBI:18248"/>
    </ligandPart>
</feature>
<dbReference type="PANTHER" id="PTHR40255:SF1">
    <property type="entry name" value="PROTOPORPHYRINOGEN IX OXIDASE"/>
    <property type="match status" value="1"/>
</dbReference>
<comment type="function">
    <text evidence="14 15">Catalyzes the oxidation of protoporphyrinogen IX to protoporphyrin IX.</text>
</comment>
<dbReference type="InterPro" id="IPR005265">
    <property type="entry name" value="HemJ-like"/>
</dbReference>
<keyword evidence="5 14" id="KW-1003">Cell membrane</keyword>
<feature type="binding site" description="axial binding residue" evidence="14">
    <location>
        <position position="85"/>
    </location>
    <ligand>
        <name>heme</name>
        <dbReference type="ChEBI" id="CHEBI:30413"/>
    </ligand>
    <ligandPart>
        <name>Fe</name>
        <dbReference type="ChEBI" id="CHEBI:18248"/>
    </ligandPart>
</feature>
<keyword evidence="8 14" id="KW-0479">Metal-binding</keyword>
<evidence type="ECO:0000256" key="15">
    <source>
        <dbReference type="PIRNR" id="PIRNR004638"/>
    </source>
</evidence>
<protein>
    <recommendedName>
        <fullName evidence="4 14">Protoporphyrinogen IX oxidase</fullName>
        <shortName evidence="14">PPO</shortName>
        <ecNumber evidence="14 15">1.3.99.-</ecNumber>
    </recommendedName>
</protein>
<evidence type="ECO:0000313" key="16">
    <source>
        <dbReference type="EMBL" id="MFC5069610.1"/>
    </source>
</evidence>
<keyword evidence="9 14" id="KW-1133">Transmembrane helix</keyword>
<sequence length="141" mass="15949">MTYLWLKAIHIIAVISWMAAMLYLPRLFVYHADAKPGSDTSETFKIMERRLLKGIATPAMIATWIFGLAVAYYADAWSQGWLHAKLLFVLLLSGYHGFCAKTVRTFAADKNTRSSKFYRAINEVPALFMVAIVILAVLKPF</sequence>
<evidence type="ECO:0000256" key="5">
    <source>
        <dbReference type="ARBA" id="ARBA00022475"/>
    </source>
</evidence>
<dbReference type="HAMAP" id="MF_02239">
    <property type="entry name" value="HemJ"/>
    <property type="match status" value="1"/>
</dbReference>
<feature type="transmembrane region" description="Helical" evidence="14">
    <location>
        <begin position="120"/>
        <end position="138"/>
    </location>
</feature>
<reference evidence="17" key="1">
    <citation type="journal article" date="2019" name="Int. J. Syst. Evol. Microbiol.">
        <title>The Global Catalogue of Microorganisms (GCM) 10K type strain sequencing project: providing services to taxonomists for standard genome sequencing and annotation.</title>
        <authorList>
            <consortium name="The Broad Institute Genomics Platform"/>
            <consortium name="The Broad Institute Genome Sequencing Center for Infectious Disease"/>
            <person name="Wu L."/>
            <person name="Ma J."/>
        </authorList>
    </citation>
    <scope>NUCLEOTIDE SEQUENCE [LARGE SCALE GENOMIC DNA]</scope>
    <source>
        <strain evidence="17">CGMCC 1.16444</strain>
    </source>
</reference>
<evidence type="ECO:0000256" key="10">
    <source>
        <dbReference type="ARBA" id="ARBA00023002"/>
    </source>
</evidence>
<evidence type="ECO:0000313" key="17">
    <source>
        <dbReference type="Proteomes" id="UP001595796"/>
    </source>
</evidence>
<comment type="pathway">
    <text evidence="2 14 15">Porphyrin-containing compound metabolism; protoporphyrin-IX biosynthesis; protoporphyrin-IX from protoporphyrinogen-IX: step 1/1.</text>
</comment>
<evidence type="ECO:0000256" key="14">
    <source>
        <dbReference type="HAMAP-Rule" id="MF_02239"/>
    </source>
</evidence>
<feature type="transmembrane region" description="Helical" evidence="14">
    <location>
        <begin position="6"/>
        <end position="30"/>
    </location>
</feature>
<dbReference type="RefSeq" id="WP_114956361.1">
    <property type="nucleotide sequence ID" value="NZ_JBHSJF010000008.1"/>
</dbReference>
<evidence type="ECO:0000256" key="8">
    <source>
        <dbReference type="ARBA" id="ARBA00022723"/>
    </source>
</evidence>
<comment type="subcellular location">
    <subcellularLocation>
        <location evidence="1 14">Cell membrane</location>
        <topology evidence="1 14">Multi-pass membrane protein</topology>
    </subcellularLocation>
</comment>
<evidence type="ECO:0000256" key="9">
    <source>
        <dbReference type="ARBA" id="ARBA00022989"/>
    </source>
</evidence>
<evidence type="ECO:0000256" key="11">
    <source>
        <dbReference type="ARBA" id="ARBA00023004"/>
    </source>
</evidence>
<comment type="similarity">
    <text evidence="3 14 15">Belongs to the HemJ family.</text>
</comment>
<accession>A0ABV9Z7W8</accession>
<keyword evidence="10 14" id="KW-0560">Oxidoreductase</keyword>
<keyword evidence="17" id="KW-1185">Reference proteome</keyword>
<comment type="catalytic activity">
    <reaction evidence="13 14 15">
        <text>protoporphyrinogen IX + 3 A = protoporphyrin IX + 3 AH2</text>
        <dbReference type="Rhea" id="RHEA:62000"/>
        <dbReference type="ChEBI" id="CHEBI:13193"/>
        <dbReference type="ChEBI" id="CHEBI:17499"/>
        <dbReference type="ChEBI" id="CHEBI:57306"/>
        <dbReference type="ChEBI" id="CHEBI:57307"/>
    </reaction>
</comment>
<feature type="transmembrane region" description="Helical" evidence="14">
    <location>
        <begin position="51"/>
        <end position="74"/>
    </location>
</feature>
<dbReference type="NCBIfam" id="TIGR00701">
    <property type="entry name" value="protoporphyrinogen oxidase HemJ"/>
    <property type="match status" value="1"/>
</dbReference>
<evidence type="ECO:0000256" key="6">
    <source>
        <dbReference type="ARBA" id="ARBA00022617"/>
    </source>
</evidence>
<comment type="caution">
    <text evidence="16">The sequence shown here is derived from an EMBL/GenBank/DDBJ whole genome shotgun (WGS) entry which is preliminary data.</text>
</comment>